<dbReference type="PATRIC" id="fig|536227.13.peg.3897"/>
<dbReference type="Proteomes" id="UP000004198">
    <property type="component" value="Unassembled WGS sequence"/>
</dbReference>
<dbReference type="Pfam" id="PF04879">
    <property type="entry name" value="Molybdop_Fe4S4"/>
    <property type="match status" value="1"/>
</dbReference>
<accession>C6PV25</accession>
<dbReference type="SUPFAM" id="SSF53706">
    <property type="entry name" value="Formate dehydrogenase/DMSO reductase, domains 1-3"/>
    <property type="match status" value="1"/>
</dbReference>
<dbReference type="InterPro" id="IPR006656">
    <property type="entry name" value="Mopterin_OxRdtase"/>
</dbReference>
<dbReference type="InterPro" id="IPR017900">
    <property type="entry name" value="4Fe4S_Fe_S_CS"/>
</dbReference>
<dbReference type="PANTHER" id="PTHR42783:SF3">
    <property type="entry name" value="GLUTAMATE SYNTHASE [NADPH] SMALL CHAIN-RELATED"/>
    <property type="match status" value="1"/>
</dbReference>
<dbReference type="Pfam" id="PF12838">
    <property type="entry name" value="Fer4_7"/>
    <property type="match status" value="1"/>
</dbReference>
<dbReference type="Gene3D" id="3.10.20.740">
    <property type="match status" value="1"/>
</dbReference>
<dbReference type="OrthoDB" id="9803192at2"/>
<dbReference type="InterPro" id="IPR023753">
    <property type="entry name" value="FAD/NAD-binding_dom"/>
</dbReference>
<dbReference type="AlphaFoldDB" id="C6PV25"/>
<sequence length="1197" mass="131765">MIRININNRELTAEEGTNILKIATDNGIKIPNLCYDGRMKPYGACGLCVVEIEGIPKLQRACSTKAVDGMIIKTNTARTLAARKVAFELIASDHRGDCRPPCVNACPAHTDCQGYVGLIANGQYEEAIKLVKDVVALPASIGRVCPHPCETACRRQNVDESIAIADLKRFLGDIDIKNGTFAPEVKEKTGKKVAVVGSGPAGISCAYFLVRSGHQVCIYESMPHPGGMLRYGIPEYRLPKDILDAEINTLVKMGVEIKCNVKLGEDISIKYLKKSYNAVFVAIGAWSSSSIGCKGQDMEGVLGGIDFLRKATQSEKIYMGSKVIVIGGGNTAMDVARTAVRLGADDVQVLYRRTRNEMPAEEVEIVEAEEEGVKFNYLVAPIEITGDGNRANNVRCQRMKLGEPDASGRRKPEPIFGEEISFESDLVISAIGQRVNAESVKELTTTKKGNILVDENTFETNIEGVFAGGEASTGPKIAIEAIAQGKNAAKVIHSYLNGKITPVVYPNYIVQDDLCEKDFEGHEKQIREHQVMVKADKRKLSFAPISETFTEEAALREASRCLECGCHDYFECKLVNYIEDYNVDTKKISGEKHKRKEEQNHPFIERNPDKCILCGQCVRACEEFIGITAIGLEKRGFDSKVIPEFNLPLEESSCISCGQCVDVCPTGACMEKQAVKKQVPVDLDNVKSVCNYCGVGCNLVLQTKGNLVFKSLPDRSKEEGLLCVNGRFGINFINDENAIKAPVVRRENSSTEVTLKEALTLISKNLQLIRGQYGSNSIAILTSPRFTNEEAFVIKKIADKLDTEFVGSLAMDEVSGMESVLGYDASSNSYGELYSTDLIVSVGNVDENHPIMAVKMKYAAQKKAKLVSISSDETRMKEYADVSIKPNNSVEFLKSFIKALFKGGYVKEAEVEKKAVNLQKLWGFVKDCADNQEANKLAKMYGEAKKAIIVADDDMVTADGYKLLADAAVITGKIGKAHSGIITVRSNSNYQGFIDMDIKASGKSILEQIEEGKIKAVVIIGEDPVGADENTTQILKKLKFIATFDMFMTDTALMSNVVVPIASFAESQGTFTRSDRKIQKIVPAVHVDYRKTVFDNMSKLAQYLDINIKNLKQAVEMISWEIPEYNGLNAVNVEVDDVYTLNTISNTYGIQVLYTDGFNKEDKKAVLSLPESNVMFKNKKVYDSIKMKFDAYLKKVL</sequence>
<dbReference type="Gene3D" id="3.30.70.20">
    <property type="match status" value="1"/>
</dbReference>
<dbReference type="Gene3D" id="3.40.50.740">
    <property type="match status" value="1"/>
</dbReference>
<dbReference type="Gene3D" id="3.30.200.210">
    <property type="match status" value="1"/>
</dbReference>
<name>C6PV25_9CLOT</name>
<evidence type="ECO:0000313" key="10">
    <source>
        <dbReference type="Proteomes" id="UP000004198"/>
    </source>
</evidence>
<dbReference type="GO" id="GO:0046872">
    <property type="term" value="F:metal ion binding"/>
    <property type="evidence" value="ECO:0007669"/>
    <property type="project" value="UniProtKB-KW"/>
</dbReference>
<feature type="domain" description="2Fe-2S ferredoxin-type" evidence="6">
    <location>
        <begin position="1"/>
        <end position="78"/>
    </location>
</feature>
<dbReference type="SUPFAM" id="SSF54292">
    <property type="entry name" value="2Fe-2S ferredoxin-like"/>
    <property type="match status" value="1"/>
</dbReference>
<dbReference type="eggNOG" id="COG3383">
    <property type="taxonomic scope" value="Bacteria"/>
</dbReference>
<dbReference type="PROSITE" id="PS51379">
    <property type="entry name" value="4FE4S_FER_2"/>
    <property type="match status" value="2"/>
</dbReference>
<dbReference type="FunFam" id="3.30.70.20:FF:000035">
    <property type="entry name" value="Iron hydrogenase 1"/>
    <property type="match status" value="1"/>
</dbReference>
<dbReference type="STRING" id="536227.Ccar_18620"/>
<evidence type="ECO:0000256" key="3">
    <source>
        <dbReference type="ARBA" id="ARBA00022737"/>
    </source>
</evidence>
<gene>
    <name evidence="9" type="ORF">CcarbDRAFT_2642</name>
</gene>
<dbReference type="InterPro" id="IPR036188">
    <property type="entry name" value="FAD/NAD-bd_sf"/>
</dbReference>
<dbReference type="PROSITE" id="PS00551">
    <property type="entry name" value="MOLYBDOPTERIN_PROK_1"/>
    <property type="match status" value="1"/>
</dbReference>
<keyword evidence="4" id="KW-0408">Iron</keyword>
<dbReference type="InterPro" id="IPR006963">
    <property type="entry name" value="Mopterin_OxRdtase_4Fe-4S_dom"/>
</dbReference>
<dbReference type="PANTHER" id="PTHR42783">
    <property type="entry name" value="GLUTAMATE SYNTHASE [NADPH] SMALL CHAIN"/>
    <property type="match status" value="1"/>
</dbReference>
<evidence type="ECO:0000259" key="6">
    <source>
        <dbReference type="PROSITE" id="PS51085"/>
    </source>
</evidence>
<keyword evidence="2" id="KW-0479">Metal-binding</keyword>
<dbReference type="Pfam" id="PF00384">
    <property type="entry name" value="Molybdopterin"/>
    <property type="match status" value="1"/>
</dbReference>
<dbReference type="CDD" id="cd00207">
    <property type="entry name" value="fer2"/>
    <property type="match status" value="1"/>
</dbReference>
<dbReference type="SUPFAM" id="SSF51971">
    <property type="entry name" value="Nucleotide-binding domain"/>
    <property type="match status" value="2"/>
</dbReference>
<dbReference type="GO" id="GO:0016491">
    <property type="term" value="F:oxidoreductase activity"/>
    <property type="evidence" value="ECO:0007669"/>
    <property type="project" value="InterPro"/>
</dbReference>
<protein>
    <submittedName>
        <fullName evidence="9">Molybdopterin oxidoreductase</fullName>
    </submittedName>
</protein>
<dbReference type="Pfam" id="PF07992">
    <property type="entry name" value="Pyr_redox_2"/>
    <property type="match status" value="1"/>
</dbReference>
<dbReference type="EMBL" id="ACVI01000041">
    <property type="protein sequence ID" value="EET86920.1"/>
    <property type="molecule type" value="Genomic_DNA"/>
</dbReference>
<dbReference type="InterPro" id="IPR001041">
    <property type="entry name" value="2Fe-2S_ferredoxin-type"/>
</dbReference>
<feature type="domain" description="4Fe-4S ferredoxin-type" evidence="7">
    <location>
        <begin position="645"/>
        <end position="674"/>
    </location>
</feature>
<feature type="domain" description="4Fe-4S Mo/W bis-MGD-type" evidence="8">
    <location>
        <begin position="683"/>
        <end position="737"/>
    </location>
</feature>
<evidence type="ECO:0000256" key="2">
    <source>
        <dbReference type="ARBA" id="ARBA00022723"/>
    </source>
</evidence>
<dbReference type="SUPFAM" id="SSF54862">
    <property type="entry name" value="4Fe-4S ferredoxins"/>
    <property type="match status" value="1"/>
</dbReference>
<evidence type="ECO:0000313" key="9">
    <source>
        <dbReference type="EMBL" id="EET86920.1"/>
    </source>
</evidence>
<comment type="caution">
    <text evidence="9">The sequence shown here is derived from an EMBL/GenBank/DDBJ whole genome shotgun (WGS) entry which is preliminary data.</text>
</comment>
<reference evidence="9 10" key="1">
    <citation type="submission" date="2009-06" db="EMBL/GenBank/DDBJ databases">
        <title>The draft genome of Clostridium carboxidivorans P7.</title>
        <authorList>
            <consortium name="US DOE Joint Genome Institute (JGI-PGF)"/>
            <person name="Lucas S."/>
            <person name="Copeland A."/>
            <person name="Lapidus A."/>
            <person name="Glavina del Rio T."/>
            <person name="Tice H."/>
            <person name="Bruce D."/>
            <person name="Goodwin L."/>
            <person name="Pitluck S."/>
            <person name="Larimer F."/>
            <person name="Land M.L."/>
            <person name="Hauser L."/>
            <person name="Hemme C.L."/>
        </authorList>
    </citation>
    <scope>NUCLEOTIDE SEQUENCE [LARGE SCALE GENOMIC DNA]</scope>
    <source>
        <strain evidence="9 10">P7</strain>
    </source>
</reference>
<dbReference type="SMART" id="SM00926">
    <property type="entry name" value="Molybdop_Fe4S4"/>
    <property type="match status" value="1"/>
</dbReference>
<dbReference type="eggNOG" id="COG0493">
    <property type="taxonomic scope" value="Bacteria"/>
</dbReference>
<keyword evidence="10" id="KW-1185">Reference proteome</keyword>
<dbReference type="Pfam" id="PF14691">
    <property type="entry name" value="Fer4_20"/>
    <property type="match status" value="1"/>
</dbReference>
<dbReference type="PROSITE" id="PS00198">
    <property type="entry name" value="4FE4S_FER_1"/>
    <property type="match status" value="1"/>
</dbReference>
<keyword evidence="3" id="KW-0677">Repeat</keyword>
<dbReference type="Pfam" id="PF13510">
    <property type="entry name" value="Fer2_4"/>
    <property type="match status" value="1"/>
</dbReference>
<organism evidence="9 10">
    <name type="scientific">Clostridium carboxidivorans P7</name>
    <dbReference type="NCBI Taxonomy" id="536227"/>
    <lineage>
        <taxon>Bacteria</taxon>
        <taxon>Bacillati</taxon>
        <taxon>Bacillota</taxon>
        <taxon>Clostridia</taxon>
        <taxon>Eubacteriales</taxon>
        <taxon>Clostridiaceae</taxon>
        <taxon>Clostridium</taxon>
    </lineage>
</organism>
<dbReference type="Gene3D" id="3.50.50.60">
    <property type="entry name" value="FAD/NAD(P)-binding domain"/>
    <property type="match status" value="2"/>
</dbReference>
<feature type="domain" description="4Fe-4S ferredoxin-type" evidence="7">
    <location>
        <begin position="602"/>
        <end position="633"/>
    </location>
</feature>
<dbReference type="RefSeq" id="WP_007061527.1">
    <property type="nucleotide sequence ID" value="NZ_ACVI01000041.1"/>
</dbReference>
<dbReference type="PROSITE" id="PS51085">
    <property type="entry name" value="2FE2S_FER_2"/>
    <property type="match status" value="1"/>
</dbReference>
<dbReference type="InterPro" id="IPR036010">
    <property type="entry name" value="2Fe-2S_ferredoxin-like_sf"/>
</dbReference>
<evidence type="ECO:0000256" key="4">
    <source>
        <dbReference type="ARBA" id="ARBA00023004"/>
    </source>
</evidence>
<dbReference type="Gene3D" id="3.40.228.10">
    <property type="entry name" value="Dimethylsulfoxide Reductase, domain 2"/>
    <property type="match status" value="1"/>
</dbReference>
<keyword evidence="5" id="KW-0411">Iron-sulfur</keyword>
<dbReference type="PROSITE" id="PS51669">
    <property type="entry name" value="4FE4S_MOW_BIS_MGD"/>
    <property type="match status" value="1"/>
</dbReference>
<dbReference type="InterPro" id="IPR017896">
    <property type="entry name" value="4Fe4S_Fe-S-bd"/>
</dbReference>
<evidence type="ECO:0000259" key="7">
    <source>
        <dbReference type="PROSITE" id="PS51379"/>
    </source>
</evidence>
<evidence type="ECO:0000259" key="8">
    <source>
        <dbReference type="PROSITE" id="PS51669"/>
    </source>
</evidence>
<evidence type="ECO:0000256" key="5">
    <source>
        <dbReference type="ARBA" id="ARBA00023014"/>
    </source>
</evidence>
<evidence type="ECO:0000256" key="1">
    <source>
        <dbReference type="ARBA" id="ARBA00022485"/>
    </source>
</evidence>
<dbReference type="SUPFAM" id="SSF46548">
    <property type="entry name" value="alpha-helical ferredoxin"/>
    <property type="match status" value="1"/>
</dbReference>
<proteinExistence type="predicted"/>
<keyword evidence="1" id="KW-0004">4Fe-4S</keyword>
<dbReference type="GO" id="GO:0051539">
    <property type="term" value="F:4 iron, 4 sulfur cluster binding"/>
    <property type="evidence" value="ECO:0007669"/>
    <property type="project" value="UniProtKB-KW"/>
</dbReference>
<dbReference type="InterPro" id="IPR028261">
    <property type="entry name" value="DPD_II"/>
</dbReference>
<dbReference type="PRINTS" id="PR00419">
    <property type="entry name" value="ADXRDTASE"/>
</dbReference>
<dbReference type="KEGG" id="cck:Ccar_18620"/>
<dbReference type="InterPro" id="IPR027467">
    <property type="entry name" value="MopterinOxRdtase_cofactor_BS"/>
</dbReference>